<evidence type="ECO:0000313" key="1">
    <source>
        <dbReference type="EMBL" id="KAG2829012.1"/>
    </source>
</evidence>
<evidence type="ECO:0000313" key="3">
    <source>
        <dbReference type="EMBL" id="KAG2894254.1"/>
    </source>
</evidence>
<keyword evidence="7" id="KW-1185">Reference proteome</keyword>
<dbReference type="GO" id="GO:0003676">
    <property type="term" value="F:nucleic acid binding"/>
    <property type="evidence" value="ECO:0007669"/>
    <property type="project" value="InterPro"/>
</dbReference>
<dbReference type="OrthoDB" id="168403at2759"/>
<dbReference type="VEuPathDB" id="FungiDB:PC110_g1400"/>
<evidence type="ECO:0000313" key="7">
    <source>
        <dbReference type="Proteomes" id="UP000251314"/>
    </source>
</evidence>
<dbReference type="Gene3D" id="3.30.420.10">
    <property type="entry name" value="Ribonuclease H-like superfamily/Ribonuclease H"/>
    <property type="match status" value="1"/>
</dbReference>
<dbReference type="Proteomes" id="UP000697107">
    <property type="component" value="Unassembled WGS sequence"/>
</dbReference>
<reference evidence="1" key="2">
    <citation type="submission" date="2018-10" db="EMBL/GenBank/DDBJ databases">
        <title>Effector identification in a new, highly contiguous assembly of the strawberry crown rot pathogen Phytophthora cactorum.</title>
        <authorList>
            <person name="Armitage A.D."/>
            <person name="Nellist C.F."/>
            <person name="Bates H."/>
            <person name="Vickerstaff R.J."/>
            <person name="Harrison R.J."/>
        </authorList>
    </citation>
    <scope>NUCLEOTIDE SEQUENCE</scope>
    <source>
        <strain evidence="1">15-7</strain>
        <strain evidence="2">4032</strain>
        <strain evidence="3">4040</strain>
        <strain evidence="4">P415</strain>
        <strain evidence="5">P421</strain>
    </source>
</reference>
<dbReference type="AlphaFoldDB" id="A0A329T3G2"/>
<dbReference type="EMBL" id="RCMG01001372">
    <property type="protein sequence ID" value="KAG2829012.1"/>
    <property type="molecule type" value="Genomic_DNA"/>
</dbReference>
<proteinExistence type="predicted"/>
<dbReference type="EMBL" id="RCML01001336">
    <property type="protein sequence ID" value="KAG2963422.1"/>
    <property type="molecule type" value="Genomic_DNA"/>
</dbReference>
<dbReference type="Proteomes" id="UP000760860">
    <property type="component" value="Unassembled WGS sequence"/>
</dbReference>
<dbReference type="EMBL" id="MJFZ01000016">
    <property type="protein sequence ID" value="RAW42432.1"/>
    <property type="molecule type" value="Genomic_DNA"/>
</dbReference>
<comment type="caution">
    <text evidence="6">The sequence shown here is derived from an EMBL/GenBank/DDBJ whole genome shotgun (WGS) entry which is preliminary data.</text>
</comment>
<protein>
    <recommendedName>
        <fullName evidence="8">Tc1-like transposase DDE domain-containing protein</fullName>
    </recommendedName>
</protein>
<organism evidence="6 7">
    <name type="scientific">Phytophthora cactorum</name>
    <dbReference type="NCBI Taxonomy" id="29920"/>
    <lineage>
        <taxon>Eukaryota</taxon>
        <taxon>Sar</taxon>
        <taxon>Stramenopiles</taxon>
        <taxon>Oomycota</taxon>
        <taxon>Peronosporomycetes</taxon>
        <taxon>Peronosporales</taxon>
        <taxon>Peronosporaceae</taxon>
        <taxon>Phytophthora</taxon>
    </lineage>
</organism>
<dbReference type="Proteomes" id="UP000735874">
    <property type="component" value="Unassembled WGS sequence"/>
</dbReference>
<dbReference type="PANTHER" id="PTHR47169:SF2">
    <property type="entry name" value="OS01G0541250 PROTEIN"/>
    <property type="match status" value="1"/>
</dbReference>
<dbReference type="EMBL" id="RCMV01001507">
    <property type="protein sequence ID" value="KAG3208282.1"/>
    <property type="molecule type" value="Genomic_DNA"/>
</dbReference>
<dbReference type="EMBL" id="RCMI01001449">
    <property type="protein sequence ID" value="KAG2884965.1"/>
    <property type="molecule type" value="Genomic_DNA"/>
</dbReference>
<dbReference type="Proteomes" id="UP000774804">
    <property type="component" value="Unassembled WGS sequence"/>
</dbReference>
<dbReference type="InterPro" id="IPR036397">
    <property type="entry name" value="RNaseH_sf"/>
</dbReference>
<name>A0A329T3G2_9STRA</name>
<reference evidence="6 7" key="1">
    <citation type="submission" date="2018-01" db="EMBL/GenBank/DDBJ databases">
        <title>Draft genome of the strawberry crown rot pathogen Phytophthora cactorum.</title>
        <authorList>
            <person name="Armitage A.D."/>
            <person name="Lysoe E."/>
            <person name="Nellist C.F."/>
            <person name="Harrison R.J."/>
            <person name="Brurberg M.B."/>
        </authorList>
    </citation>
    <scope>NUCLEOTIDE SEQUENCE [LARGE SCALE GENOMIC DNA]</scope>
    <source>
        <strain evidence="6 7">10300</strain>
    </source>
</reference>
<dbReference type="EMBL" id="RCMK01001439">
    <property type="protein sequence ID" value="KAG2894254.1"/>
    <property type="molecule type" value="Genomic_DNA"/>
</dbReference>
<evidence type="ECO:0000313" key="6">
    <source>
        <dbReference type="EMBL" id="RAW42432.1"/>
    </source>
</evidence>
<dbReference type="PANTHER" id="PTHR47169">
    <property type="entry name" value="OS01G0541250 PROTEIN"/>
    <property type="match status" value="1"/>
</dbReference>
<gene>
    <name evidence="6" type="ORF">PC110_g1400</name>
    <name evidence="1" type="ORF">PC113_g21360</name>
    <name evidence="2" type="ORF">PC115_g21154</name>
    <name evidence="3" type="ORF">PC117_g23532</name>
    <name evidence="4" type="ORF">PC118_g20903</name>
    <name evidence="5" type="ORF">PC129_g20694</name>
</gene>
<sequence>MGQKARAVAIDRGYVAQRSSRNRPRGIVCTRNIYKDFLIRHVIPAIKQQWPRVDRRRPIMIQQDIAKPHVLPHDSDVVAAGMEGGWCIRLLFQPPNSPDLNVLDLELFRTVSPFTVSTTPSLSSKLRTRT</sequence>
<dbReference type="Proteomes" id="UP000251314">
    <property type="component" value="Unassembled WGS sequence"/>
</dbReference>
<dbReference type="STRING" id="29920.A0A329T3G2"/>
<accession>A0A329T3G2</accession>
<evidence type="ECO:0000313" key="4">
    <source>
        <dbReference type="EMBL" id="KAG2963422.1"/>
    </source>
</evidence>
<evidence type="ECO:0008006" key="8">
    <source>
        <dbReference type="Google" id="ProtNLM"/>
    </source>
</evidence>
<dbReference type="Proteomes" id="UP000736787">
    <property type="component" value="Unassembled WGS sequence"/>
</dbReference>
<evidence type="ECO:0000313" key="2">
    <source>
        <dbReference type="EMBL" id="KAG2884965.1"/>
    </source>
</evidence>
<evidence type="ECO:0000313" key="5">
    <source>
        <dbReference type="EMBL" id="KAG3208282.1"/>
    </source>
</evidence>